<evidence type="ECO:0000313" key="2">
    <source>
        <dbReference type="Proteomes" id="UP000176336"/>
    </source>
</evidence>
<dbReference type="EMBL" id="MFCR01000011">
    <property type="protein sequence ID" value="OGE18657.1"/>
    <property type="molecule type" value="Genomic_DNA"/>
</dbReference>
<name>A0A1F5IQP4_9BACT</name>
<proteinExistence type="predicted"/>
<dbReference type="InterPro" id="IPR009057">
    <property type="entry name" value="Homeodomain-like_sf"/>
</dbReference>
<evidence type="ECO:0000313" key="1">
    <source>
        <dbReference type="EMBL" id="OGE18657.1"/>
    </source>
</evidence>
<dbReference type="PANTHER" id="PTHR34849">
    <property type="entry name" value="SSL5025 PROTEIN"/>
    <property type="match status" value="1"/>
</dbReference>
<gene>
    <name evidence="1" type="ORF">A2871_04125</name>
</gene>
<dbReference type="Pfam" id="PF04255">
    <property type="entry name" value="DUF433"/>
    <property type="match status" value="1"/>
</dbReference>
<reference evidence="1 2" key="1">
    <citation type="journal article" date="2016" name="Nat. Commun.">
        <title>Thousands of microbial genomes shed light on interconnected biogeochemical processes in an aquifer system.</title>
        <authorList>
            <person name="Anantharaman K."/>
            <person name="Brown C.T."/>
            <person name="Hug L.A."/>
            <person name="Sharon I."/>
            <person name="Castelle C.J."/>
            <person name="Probst A.J."/>
            <person name="Thomas B.C."/>
            <person name="Singh A."/>
            <person name="Wilkins M.J."/>
            <person name="Karaoz U."/>
            <person name="Brodie E.L."/>
            <person name="Williams K.H."/>
            <person name="Hubbard S.S."/>
            <person name="Banfield J.F."/>
        </authorList>
    </citation>
    <scope>NUCLEOTIDE SEQUENCE [LARGE SCALE GENOMIC DNA]</scope>
</reference>
<sequence>MTKAMIVSNPKILGGKPIIAGTRISVELIMNFLGAGMSVKEITAEYPELKKSEVIVAIEYATNLVAKANPHKIKYPATFATTLHEITS</sequence>
<dbReference type="InterPro" id="IPR036388">
    <property type="entry name" value="WH-like_DNA-bd_sf"/>
</dbReference>
<comment type="caution">
    <text evidence="1">The sequence shown here is derived from an EMBL/GenBank/DDBJ whole genome shotgun (WGS) entry which is preliminary data.</text>
</comment>
<dbReference type="SUPFAM" id="SSF46689">
    <property type="entry name" value="Homeodomain-like"/>
    <property type="match status" value="1"/>
</dbReference>
<dbReference type="Gene3D" id="1.10.10.10">
    <property type="entry name" value="Winged helix-like DNA-binding domain superfamily/Winged helix DNA-binding domain"/>
    <property type="match status" value="1"/>
</dbReference>
<accession>A0A1F5IQP4</accession>
<dbReference type="PANTHER" id="PTHR34849:SF3">
    <property type="entry name" value="SSR2962 PROTEIN"/>
    <property type="match status" value="1"/>
</dbReference>
<organism evidence="1 2">
    <name type="scientific">Candidatus Daviesbacteria bacterium RIFCSPHIGHO2_01_FULL_41_23</name>
    <dbReference type="NCBI Taxonomy" id="1797764"/>
    <lineage>
        <taxon>Bacteria</taxon>
        <taxon>Candidatus Daviesiibacteriota</taxon>
    </lineage>
</organism>
<evidence type="ECO:0008006" key="3">
    <source>
        <dbReference type="Google" id="ProtNLM"/>
    </source>
</evidence>
<dbReference type="AlphaFoldDB" id="A0A1F5IQP4"/>
<dbReference type="Proteomes" id="UP000176336">
    <property type="component" value="Unassembled WGS sequence"/>
</dbReference>
<protein>
    <recommendedName>
        <fullName evidence="3">Antitoxin</fullName>
    </recommendedName>
</protein>
<dbReference type="InterPro" id="IPR007367">
    <property type="entry name" value="DUF433"/>
</dbReference>